<dbReference type="Proteomes" id="UP000402241">
    <property type="component" value="Chromosome"/>
</dbReference>
<sequence length="147" mass="16271">MTDMPDLELPAYFSYYRSPVKMVSTPDGGLVAWRLSIETGGWEPATDLVDEILFAVGGEISVLTADQFVQRTEYRRGRYLQGDGPVFALYETVKAIADAADAERRRLTIEETALIKGIHRRTFVIFEEQLQQAGDPGADPTIATAVS</sequence>
<dbReference type="EMBL" id="JAAHBZ010000001">
    <property type="protein sequence ID" value="NES26829.1"/>
    <property type="molecule type" value="Genomic_DNA"/>
</dbReference>
<proteinExistence type="predicted"/>
<keyword evidence="3" id="KW-1185">Reference proteome</keyword>
<evidence type="ECO:0000313" key="3">
    <source>
        <dbReference type="Proteomes" id="UP000402241"/>
    </source>
</evidence>
<gene>
    <name evidence="1" type="ORF">G3561_04555</name>
    <name evidence="2" type="ORF">GCE86_30480</name>
</gene>
<name>A0AAJ2ZCG3_9ACTN</name>
<dbReference type="RefSeq" id="WP_154230102.1">
    <property type="nucleotide sequence ID" value="NZ_CP045309.1"/>
</dbReference>
<evidence type="ECO:0000313" key="1">
    <source>
        <dbReference type="EMBL" id="NES26829.1"/>
    </source>
</evidence>
<evidence type="ECO:0000313" key="4">
    <source>
        <dbReference type="Proteomes" id="UP000477779"/>
    </source>
</evidence>
<protein>
    <submittedName>
        <fullName evidence="1">Uncharacterized protein</fullName>
    </submittedName>
</protein>
<evidence type="ECO:0000313" key="2">
    <source>
        <dbReference type="EMBL" id="QGL50981.1"/>
    </source>
</evidence>
<organism evidence="1 4">
    <name type="scientific">Micromonospora terminaliae</name>
    <dbReference type="NCBI Taxonomy" id="1914461"/>
    <lineage>
        <taxon>Bacteria</taxon>
        <taxon>Bacillati</taxon>
        <taxon>Actinomycetota</taxon>
        <taxon>Actinomycetes</taxon>
        <taxon>Micromonosporales</taxon>
        <taxon>Micromonosporaceae</taxon>
        <taxon>Micromonospora</taxon>
    </lineage>
</organism>
<accession>A0AAJ2ZCG3</accession>
<dbReference type="Proteomes" id="UP000477779">
    <property type="component" value="Unassembled WGS sequence"/>
</dbReference>
<dbReference type="AlphaFoldDB" id="A0AAJ2ZCG3"/>
<reference evidence="2 3" key="1">
    <citation type="submission" date="2019-10" db="EMBL/GenBank/DDBJ databases">
        <title>Genome Sequence of Micromonospora terminaliae DSM 101760.</title>
        <authorList>
            <person name="Guo L."/>
        </authorList>
    </citation>
    <scope>NUCLEOTIDE SEQUENCE [LARGE SCALE GENOMIC DNA]</scope>
    <source>
        <strain evidence="2 3">DSM 101760</strain>
    </source>
</reference>
<dbReference type="EMBL" id="CP045309">
    <property type="protein sequence ID" value="QGL50981.1"/>
    <property type="molecule type" value="Genomic_DNA"/>
</dbReference>
<reference evidence="1 4" key="2">
    <citation type="submission" date="2020-02" db="EMBL/GenBank/DDBJ databases">
        <title>WGS of Micromonospora spp. isolated from hot spring.</title>
        <authorList>
            <person name="Thawai C."/>
        </authorList>
    </citation>
    <scope>NUCLEOTIDE SEQUENCE [LARGE SCALE GENOMIC DNA]</scope>
    <source>
        <strain evidence="1 4">TMS7</strain>
    </source>
</reference>